<dbReference type="PANTHER" id="PTHR34139">
    <property type="entry name" value="UPF0331 PROTEIN MJ0127"/>
    <property type="match status" value="1"/>
</dbReference>
<evidence type="ECO:0000256" key="3">
    <source>
        <dbReference type="ARBA" id="ARBA00022722"/>
    </source>
</evidence>
<name>A0A6L7EUJ0_9ACTN</name>
<accession>A0A6L7EUJ0</accession>
<organism evidence="6 7">
    <name type="scientific">Nocardioides flavescens</name>
    <dbReference type="NCBI Taxonomy" id="2691959"/>
    <lineage>
        <taxon>Bacteria</taxon>
        <taxon>Bacillati</taxon>
        <taxon>Actinomycetota</taxon>
        <taxon>Actinomycetes</taxon>
        <taxon>Propionibacteriales</taxon>
        <taxon>Nocardioidaceae</taxon>
        <taxon>Nocardioides</taxon>
    </lineage>
</organism>
<dbReference type="RefSeq" id="WP_160878950.1">
    <property type="nucleotide sequence ID" value="NZ_WUEK01000010.1"/>
</dbReference>
<dbReference type="InterPro" id="IPR051813">
    <property type="entry name" value="HepT_RNase_toxin"/>
</dbReference>
<dbReference type="GO" id="GO:0110001">
    <property type="term" value="C:toxin-antitoxin complex"/>
    <property type="evidence" value="ECO:0007669"/>
    <property type="project" value="InterPro"/>
</dbReference>
<evidence type="ECO:0000313" key="7">
    <source>
        <dbReference type="Proteomes" id="UP000473325"/>
    </source>
</evidence>
<evidence type="ECO:0000256" key="2">
    <source>
        <dbReference type="ARBA" id="ARBA00022649"/>
    </source>
</evidence>
<dbReference type="Proteomes" id="UP000473325">
    <property type="component" value="Unassembled WGS sequence"/>
</dbReference>
<proteinExistence type="predicted"/>
<evidence type="ECO:0000256" key="4">
    <source>
        <dbReference type="ARBA" id="ARBA00022741"/>
    </source>
</evidence>
<comment type="caution">
    <text evidence="6">The sequence shown here is derived from an EMBL/GenBank/DDBJ whole genome shotgun (WGS) entry which is preliminary data.</text>
</comment>
<keyword evidence="2" id="KW-1277">Toxin-antitoxin system</keyword>
<dbReference type="Pfam" id="PF01934">
    <property type="entry name" value="HepT-like"/>
    <property type="match status" value="1"/>
</dbReference>
<dbReference type="GO" id="GO:0000166">
    <property type="term" value="F:nucleotide binding"/>
    <property type="evidence" value="ECO:0007669"/>
    <property type="project" value="UniProtKB-KW"/>
</dbReference>
<keyword evidence="7" id="KW-1185">Reference proteome</keyword>
<protein>
    <submittedName>
        <fullName evidence="6">DUF86 domain-containing protein</fullName>
    </submittedName>
</protein>
<reference evidence="6 7" key="1">
    <citation type="submission" date="2019-12" db="EMBL/GenBank/DDBJ databases">
        <authorList>
            <person name="Kun Z."/>
        </authorList>
    </citation>
    <scope>NUCLEOTIDE SEQUENCE [LARGE SCALE GENOMIC DNA]</scope>
    <source>
        <strain evidence="6 7">YIM 123512</strain>
    </source>
</reference>
<keyword evidence="5" id="KW-0378">Hydrolase</keyword>
<sequence length="101" mass="11202">MEFADTAARLVRRGRAAYDADEMLRLAAESIVHKVGEAVSRLPDDFVAAHPTVSWRVMKGMRNRVADEYRAIDYAIVWGTLERDLPKDAAAVRAILAEMGG</sequence>
<dbReference type="EMBL" id="WUEK01000010">
    <property type="protein sequence ID" value="MXG91013.1"/>
    <property type="molecule type" value="Genomic_DNA"/>
</dbReference>
<keyword evidence="1" id="KW-0597">Phosphoprotein</keyword>
<gene>
    <name evidence="6" type="ORF">GRQ65_15805</name>
</gene>
<dbReference type="PANTHER" id="PTHR34139:SF1">
    <property type="entry name" value="RNASE MJ1380-RELATED"/>
    <property type="match status" value="1"/>
</dbReference>
<keyword evidence="4" id="KW-0547">Nucleotide-binding</keyword>
<keyword evidence="3" id="KW-0540">Nuclease</keyword>
<dbReference type="AlphaFoldDB" id="A0A6L7EUJ0"/>
<dbReference type="GO" id="GO:0016787">
    <property type="term" value="F:hydrolase activity"/>
    <property type="evidence" value="ECO:0007669"/>
    <property type="project" value="UniProtKB-KW"/>
</dbReference>
<evidence type="ECO:0000313" key="6">
    <source>
        <dbReference type="EMBL" id="MXG91013.1"/>
    </source>
</evidence>
<dbReference type="InterPro" id="IPR008201">
    <property type="entry name" value="HepT-like"/>
</dbReference>
<dbReference type="GO" id="GO:0004540">
    <property type="term" value="F:RNA nuclease activity"/>
    <property type="evidence" value="ECO:0007669"/>
    <property type="project" value="InterPro"/>
</dbReference>
<evidence type="ECO:0000256" key="1">
    <source>
        <dbReference type="ARBA" id="ARBA00022553"/>
    </source>
</evidence>
<evidence type="ECO:0000256" key="5">
    <source>
        <dbReference type="ARBA" id="ARBA00022801"/>
    </source>
</evidence>